<dbReference type="InterPro" id="IPR036223">
    <property type="entry name" value="CAP_C_sf"/>
</dbReference>
<evidence type="ECO:0000256" key="4">
    <source>
        <dbReference type="ARBA" id="ARBA00008295"/>
    </source>
</evidence>
<evidence type="ECO:0000256" key="8">
    <source>
        <dbReference type="ARBA" id="ARBA00022989"/>
    </source>
</evidence>
<feature type="domain" description="CARP motif" evidence="12">
    <location>
        <begin position="3253"/>
        <end position="3290"/>
    </location>
</feature>
<keyword evidence="9" id="KW-0472">Membrane</keyword>
<comment type="similarity">
    <text evidence="4">Belongs to the claudin family.</text>
</comment>
<keyword evidence="7" id="KW-0965">Cell junction</keyword>
<feature type="signal peptide" evidence="11">
    <location>
        <begin position="1"/>
        <end position="18"/>
    </location>
</feature>
<protein>
    <submittedName>
        <fullName evidence="13">Oidioi.mRNA.OKI2018_I69.chr1.g1148.t1.cds</fullName>
    </submittedName>
</protein>
<feature type="compositionally biased region" description="Polar residues" evidence="10">
    <location>
        <begin position="3205"/>
        <end position="3215"/>
    </location>
</feature>
<keyword evidence="14" id="KW-1185">Reference proteome</keyword>
<evidence type="ECO:0000259" key="12">
    <source>
        <dbReference type="SMART" id="SM00673"/>
    </source>
</evidence>
<feature type="region of interest" description="Disordered" evidence="10">
    <location>
        <begin position="3205"/>
        <end position="3224"/>
    </location>
</feature>
<dbReference type="InterPro" id="IPR001837">
    <property type="entry name" value="Adenylate_cyclase-assoc_CAP"/>
</dbReference>
<reference evidence="13 14" key="1">
    <citation type="submission" date="2021-04" db="EMBL/GenBank/DDBJ databases">
        <authorList>
            <person name="Bliznina A."/>
        </authorList>
    </citation>
    <scope>NUCLEOTIDE SEQUENCE [LARGE SCALE GENOMIC DNA]</scope>
</reference>
<dbReference type="EMBL" id="OU015566">
    <property type="protein sequence ID" value="CAG5104219.1"/>
    <property type="molecule type" value="Genomic_DNA"/>
</dbReference>
<evidence type="ECO:0000313" key="13">
    <source>
        <dbReference type="EMBL" id="CAG5104219.1"/>
    </source>
</evidence>
<comment type="similarity">
    <text evidence="3">Belongs to the CAP family.</text>
</comment>
<dbReference type="PANTHER" id="PTHR10652">
    <property type="entry name" value="ADENYLYL CYCLASE-ASSOCIATED PROTEIN"/>
    <property type="match status" value="1"/>
</dbReference>
<evidence type="ECO:0000256" key="7">
    <source>
        <dbReference type="ARBA" id="ARBA00022949"/>
    </source>
</evidence>
<dbReference type="InterPro" id="IPR013912">
    <property type="entry name" value="Adenylate_cyclase-assoc_CAP_C"/>
</dbReference>
<feature type="chain" id="PRO_5045668264" evidence="11">
    <location>
        <begin position="19"/>
        <end position="3370"/>
    </location>
</feature>
<keyword evidence="8" id="KW-1133">Transmembrane helix</keyword>
<dbReference type="InterPro" id="IPR017974">
    <property type="entry name" value="Claudin_CS"/>
</dbReference>
<dbReference type="InterPro" id="IPR016098">
    <property type="entry name" value="CAP/MinC_C"/>
</dbReference>
<evidence type="ECO:0000256" key="1">
    <source>
        <dbReference type="ARBA" id="ARBA00004141"/>
    </source>
</evidence>
<dbReference type="Gene3D" id="2.160.20.70">
    <property type="match status" value="1"/>
</dbReference>
<sequence>MREKYKILFLFFIKSALSQEECSQSTLEKCDFEATADAFHSYELTKYKPTNLFDVDEKSNQAQERIVIKTQTSENSQCHVFESSGSLLLKNENTYCSTSKNDASLNDLKIVASIFEHEKFFNEENEAEEIDYLVEDYNGKCATKFSKDGNGFSWRKNLAHCSGKSKNVATKIIAQAVPLVNSTLTCINYDSKFKCLESHITKSAEIHTKIELEPFFSFPSKFDFDLSNFKKDTLELAKVKQSSSEFDLPIGEAFEKLCSLGPKPGVTHELSKYFRRARADQLVDLFDELSYKCSFNEKEWRKLFRTVITWCDSFDCLEAAEETKILSDDEISKMILTRTEFSKPLLEKIMNLENNNPLKFAAFINFLPQMSSKMALEKQKMIEFINFFTENKEENCDLATKRILSEKGLIDQNSIFKCFHQNEELDRVLISGANDGQCEDLSGFYEDLIFFGHDSTEIRARAFLKWMVCPTSEKMAKLERNFEFLSSVQLQAFIKSYMHSIQFSSDPTRWYLKPFIFNLDLPFDPSSLQSSFINLHVPTDFHSATVEGFTIFADDSESMLPELLYSNASLTFYGETFDLASLEIRKINEDNSKIGIGAEIGVFGRKMVSTQFDSGDLERMKELFEWNWWTGDYSNLLPELKTGEIDLNFNEILLMTDFSIPSIYGDYMDFSGCLIGANQFEFDWAFSSIRGVNLLLSSDINLEFNVDVSLNRARFEESYQISVMEETKVKTELNFALDSFGNVEMFGKISPPKFQLGVSEKPKAILSDNWTISAPEVFPDLVFKMKKLDDSWHVTVEDFIEGRIKFLSEPFFVDLNLDGKFGDEFLHLYTLISAEEKKVQFQLKTDLPSELLDVSFASGNQIWTVSGEKEYLNFGGGWAAFAKYGSTFDLANTIFIRLSQNDESSKFEAKFLLQENVSKALQIDESFGFFHNSTGTSLSLKTSLLDQQAGVKIDHDFDEKNTYSIGIRGNFGDNLISQSAEINLNDSKTLSTDASFAKKDHDIVILGYEARFFISVQEKDRILAFEVEFNEVQDSQPTENGFFIGGKSQFLINGAQESKEFTLKNEISTKNIFAKQAQVTDKIQQTVDLNIDASVIQRPELLELKVKSTDEEYLLLSYLLRNSPDDGDDHFSTILRANLYIPYLIKLENGYLFIDTYKLLSADHKIRVNAKISSVLLTSDPAEYDSLPRSNYAVAFEQDDFKKIKGDFEDGEEKYTIAYSVDYKFDEESIFSNISASAKIDLGGVNNEFMLDIFNNENDARIDGVYIADNNSITFQSAFDKKGIASTGVLSKIKELNSPSAKIRKIGGWQWKFKPESSIGSLQLFHPIEDPGDLTRIGDVAAYRMTVNFRKYRRFGKVFISGKSKYPGKYKRADFVGNLDTLAKSMNFTLTTDEDVKTKIDFAINDAIELHLVDNVFLSKYLQIDLYFISRFFEKKRWRLRSRIGHALAPVFDCSSTGDITDTTILFKSSCSGEYYDKIGFELQSINSAKQISSTIFGFNRDLVLDVDILDEIKKNLLIIYHENETEMIKWRSQGALDLKNQPRVIISTSWKNEKFPELAENAEFESGFRVNELQTSINKIDVKSILASLKNFDIEHWTMVSWNQEKIHFRPKLAVHLNDDSLSVQGLYHFENSLKNINQDNGIEFIGSRSGDSAVDFVEKLAQVLASENLSDLRSRRSLMFGETNGLAKLSVKIDSVNHYLEISGNGRILRSGQVDMTSLFSTSLGFLEEFFGPYIKLNIKGSRPSRILQIALDNRTKRQELELALETSSRDSGKEKKIRLRNVKFAQSFDILSSWPREISMKGICQSTTSSQEKSLVELLLDDFSVRCDRLDLKIRKDAKDILVGLDGSLQRVNKEFQGSVEIRTKELEEIPRRMKVLITGNDISEENFQKADFYCGVDPSNSTQLASRNLSTEISRHLSKRVECFFVAKFDLQFLKSDKDFGEYDNLGSGETVMSVANLGQEKYLFQANFDPDEVTSELLTISNFVGSFLVGENLESVARIQYQPMSDKNDWVAYLVRHDFYPLESERPLDSHDYRSILIKKQDSNGLLESFFKYYTAHNKLKRFHESLENLQVFFPFVNEPIRLELSNNFEKTELLTEIEGYKVTFLGSYAELRFGLQKNNLEESHIISIIMDFNDKNDDETYALFDYRIFDRVYFGVNLTDIIGVGEQSGYFDGRADAFVLQFITSQKEDQPKTILTMSVGKQEEQMIHGFFNIHHKDTTCRLQTNYSTEEESFELSFNLIESLKHHLNLVLATNWEGDKMYDLFIHPSIYLAGEDFLSTAIFVDLHEEMKNIHGNFSIYPESDQSSFVNFNLANNFDSEFDAGEEFRFKSSLLPLPDVTVSDQLEFDLKGLGGVYKVSTECGLNDNNNEVVTTLLRCPRFFSRIGRVNFETEDGPGSVSWNADRKLGKIIVPTEDSQKIYDLNFGNNSVFYQHDGEFLSARWNDQEISIQNELEDSWSPVDFDELKISSTEDGIQVNLDSEKMDVDVVIDGDGENYSIRVEKDGEVSTIEKSEEKPFKISYGENMNLEIETDASGSEFSWKSETSEGSLYFGLGGVELNSRDEQGSTLSTGLRCEINPLNPKCKAWLNDKFVKIYSKLDYEVDYSQRIKILARIYFEQNIFEEIPEYLAVNSIGAVGIGDKQYFSSGFGYTTEKKEKASLSSFFTTSTEEDDYVVEVMAANFTETGSIEIRVSDFYVDVFFFSLTPDDYSFSTMFNFNKKYFDDLDHFTIGFNGQLNKKNPRHSGSFQYGDLRFDLNVARNVDNSDNRVPFKLAFEAADTITQVDTVEYSSSEASLVFSTDFRGSLNFEFDESMITAGNITLCSQTFDAIGAENCIDHLTIDLPSLVYETNLQSFKDILTYKMHFNNSLVEFDVGIPCFESVLDSKMELENGGIQDFEDATNTKNNIDVFEGLWIRCFKTFRSENYQCSTIDSPVQEKQRFFYLITVLLTFLYNYLHNGLTNKIPIFWLLGGSGILSMCICIYECVNILNEKEINWFVSMGSGSSVCKPKKSYEVEESGAEKKIEEKANAPPPTETLIQDRIISGVVLVESYGCETQFLPEICRTCISKFWQLSSLHNEYLSNNYHKSRDSVSKLQPQVDLVGEISALVRQSKNDLEKNFISAIEGFSGAFGWFQGNPDPRAAKNFVMESKNSGLYFWNRIRINELEESQKGEVKKIKEEIDKIFRQLMAYASSENLPSQAEQGATNSSPPKKEPVKKLEGKKWIIENAEGTWDLKVEMDQRVHIISSTGGGSIKGKCNSISVDNCKNFNFEFDSVISQVEIINCSKVGGQVKEVCPCLSIDSSNDVRFFISDKSKNVEVVVSRAKDSMLLIEEADDFNEYPIPEQFKIKYENRKLDVKHVDHL</sequence>
<dbReference type="PANTHER" id="PTHR10652:SF0">
    <property type="entry name" value="ADENYLYL CYCLASE-ASSOCIATED PROTEIN"/>
    <property type="match status" value="1"/>
</dbReference>
<comment type="subcellular location">
    <subcellularLocation>
        <location evidence="2">Cell junction</location>
        <location evidence="2">Tight junction</location>
    </subcellularLocation>
    <subcellularLocation>
        <location evidence="1">Membrane</location>
        <topology evidence="1">Multi-pass membrane protein</topology>
    </subcellularLocation>
</comment>
<dbReference type="PROSITE" id="PS01089">
    <property type="entry name" value="CAP_2"/>
    <property type="match status" value="1"/>
</dbReference>
<proteinExistence type="inferred from homology"/>
<accession>A0ABN7SM13</accession>
<evidence type="ECO:0000256" key="10">
    <source>
        <dbReference type="SAM" id="MobiDB-lite"/>
    </source>
</evidence>
<dbReference type="Proteomes" id="UP001158576">
    <property type="component" value="Chromosome 1"/>
</dbReference>
<dbReference type="Pfam" id="PF08603">
    <property type="entry name" value="CAP_C"/>
    <property type="match status" value="1"/>
</dbReference>
<dbReference type="SMART" id="SM00673">
    <property type="entry name" value="CARP"/>
    <property type="match status" value="2"/>
</dbReference>
<evidence type="ECO:0000256" key="9">
    <source>
        <dbReference type="ARBA" id="ARBA00023136"/>
    </source>
</evidence>
<keyword evidence="11" id="KW-0732">Signal</keyword>
<dbReference type="PROSITE" id="PS01346">
    <property type="entry name" value="CLAUDIN"/>
    <property type="match status" value="1"/>
</dbReference>
<dbReference type="InterPro" id="IPR028417">
    <property type="entry name" value="CAP_CS_C"/>
</dbReference>
<evidence type="ECO:0000256" key="2">
    <source>
        <dbReference type="ARBA" id="ARBA00004435"/>
    </source>
</evidence>
<evidence type="ECO:0000256" key="11">
    <source>
        <dbReference type="SAM" id="SignalP"/>
    </source>
</evidence>
<name>A0ABN7SM13_OIKDI</name>
<keyword evidence="5" id="KW-0796">Tight junction</keyword>
<dbReference type="SUPFAM" id="SSF69340">
    <property type="entry name" value="C-terminal domain of adenylylcyclase associated protein"/>
    <property type="match status" value="1"/>
</dbReference>
<organism evidence="13 14">
    <name type="scientific">Oikopleura dioica</name>
    <name type="common">Tunicate</name>
    <dbReference type="NCBI Taxonomy" id="34765"/>
    <lineage>
        <taxon>Eukaryota</taxon>
        <taxon>Metazoa</taxon>
        <taxon>Chordata</taxon>
        <taxon>Tunicata</taxon>
        <taxon>Appendicularia</taxon>
        <taxon>Copelata</taxon>
        <taxon>Oikopleuridae</taxon>
        <taxon>Oikopleura</taxon>
    </lineage>
</organism>
<feature type="domain" description="CARP motif" evidence="12">
    <location>
        <begin position="3291"/>
        <end position="3328"/>
    </location>
</feature>
<evidence type="ECO:0000256" key="3">
    <source>
        <dbReference type="ARBA" id="ARBA00007659"/>
    </source>
</evidence>
<evidence type="ECO:0000256" key="6">
    <source>
        <dbReference type="ARBA" id="ARBA00022692"/>
    </source>
</evidence>
<evidence type="ECO:0000256" key="5">
    <source>
        <dbReference type="ARBA" id="ARBA00022427"/>
    </source>
</evidence>
<evidence type="ECO:0000313" key="14">
    <source>
        <dbReference type="Proteomes" id="UP001158576"/>
    </source>
</evidence>
<keyword evidence="6" id="KW-0812">Transmembrane</keyword>
<dbReference type="InterPro" id="IPR006599">
    <property type="entry name" value="CARP_motif"/>
</dbReference>
<gene>
    <name evidence="13" type="ORF">OKIOD_LOCUS9913</name>
</gene>